<keyword evidence="5" id="KW-0813">Transport</keyword>
<dbReference type="AlphaFoldDB" id="Q9G3Z6"/>
<keyword evidence="8 11" id="KW-0830">Ubiquinone</keyword>
<comment type="function">
    <text evidence="1">Core subunit of the mitochondrial membrane respiratory chain NADH dehydrogenase (Complex I) that is believed to belong to the minimal assembly required for catalysis. Complex I functions in the transfer of electrons from NADH to the respiratory chain. The immediate electron acceptor for the enzyme is believed to be ubiquinone.</text>
</comment>
<dbReference type="EMBL" id="AF309492">
    <property type="protein sequence ID" value="AAG39997.1"/>
    <property type="molecule type" value="Genomic_DNA"/>
</dbReference>
<accession>Q9G3Z6</accession>
<feature type="transmembrane region" description="Helical" evidence="12">
    <location>
        <begin position="12"/>
        <end position="32"/>
    </location>
</feature>
<evidence type="ECO:0000256" key="10">
    <source>
        <dbReference type="RuleBase" id="RU000471"/>
    </source>
</evidence>
<dbReference type="GO" id="GO:0003954">
    <property type="term" value="F:NADH dehydrogenase activity"/>
    <property type="evidence" value="ECO:0007669"/>
    <property type="project" value="TreeGrafter"/>
</dbReference>
<evidence type="ECO:0000313" key="13">
    <source>
        <dbReference type="EMBL" id="AAG39997.1"/>
    </source>
</evidence>
<dbReference type="Pfam" id="PF00146">
    <property type="entry name" value="NADHdh"/>
    <property type="match status" value="1"/>
</dbReference>
<feature type="transmembrane region" description="Helical" evidence="12">
    <location>
        <begin position="110"/>
        <end position="132"/>
    </location>
</feature>
<dbReference type="PROSITE" id="PS00667">
    <property type="entry name" value="COMPLEX1_ND1_1"/>
    <property type="match status" value="1"/>
</dbReference>
<keyword evidence="11 13" id="KW-0496">Mitochondrion</keyword>
<dbReference type="GO" id="GO:0009060">
    <property type="term" value="P:aerobic respiration"/>
    <property type="evidence" value="ECO:0007669"/>
    <property type="project" value="TreeGrafter"/>
</dbReference>
<evidence type="ECO:0000256" key="6">
    <source>
        <dbReference type="ARBA" id="ARBA00022692"/>
    </source>
</evidence>
<gene>
    <name evidence="13" type="primary">nad1</name>
</gene>
<evidence type="ECO:0000256" key="1">
    <source>
        <dbReference type="ARBA" id="ARBA00003257"/>
    </source>
</evidence>
<feature type="transmembrane region" description="Helical" evidence="12">
    <location>
        <begin position="77"/>
        <end position="98"/>
    </location>
</feature>
<dbReference type="GO" id="GO:0008137">
    <property type="term" value="F:NADH dehydrogenase (ubiquinone) activity"/>
    <property type="evidence" value="ECO:0007669"/>
    <property type="project" value="UniProtKB-EC"/>
</dbReference>
<keyword evidence="7 12" id="KW-1133">Transmembrane helix</keyword>
<keyword evidence="9 12" id="KW-0472">Membrane</keyword>
<dbReference type="EC" id="7.1.1.2" evidence="11"/>
<dbReference type="PANTHER" id="PTHR11432:SF3">
    <property type="entry name" value="NADH-UBIQUINONE OXIDOREDUCTASE CHAIN 1"/>
    <property type="match status" value="1"/>
</dbReference>
<evidence type="ECO:0000256" key="9">
    <source>
        <dbReference type="ARBA" id="ARBA00023136"/>
    </source>
</evidence>
<feature type="transmembrane region" description="Helical" evidence="12">
    <location>
        <begin position="229"/>
        <end position="251"/>
    </location>
</feature>
<evidence type="ECO:0000256" key="2">
    <source>
        <dbReference type="ARBA" id="ARBA00004225"/>
    </source>
</evidence>
<evidence type="ECO:0000256" key="8">
    <source>
        <dbReference type="ARBA" id="ARBA00023075"/>
    </source>
</evidence>
<evidence type="ECO:0000256" key="4">
    <source>
        <dbReference type="ARBA" id="ARBA00021009"/>
    </source>
</evidence>
<feature type="transmembrane region" description="Helical" evidence="12">
    <location>
        <begin position="153"/>
        <end position="175"/>
    </location>
</feature>
<comment type="catalytic activity">
    <reaction evidence="11">
        <text>a ubiquinone + NADH + 5 H(+)(in) = a ubiquinol + NAD(+) + 4 H(+)(out)</text>
        <dbReference type="Rhea" id="RHEA:29091"/>
        <dbReference type="Rhea" id="RHEA-COMP:9565"/>
        <dbReference type="Rhea" id="RHEA-COMP:9566"/>
        <dbReference type="ChEBI" id="CHEBI:15378"/>
        <dbReference type="ChEBI" id="CHEBI:16389"/>
        <dbReference type="ChEBI" id="CHEBI:17976"/>
        <dbReference type="ChEBI" id="CHEBI:57540"/>
        <dbReference type="ChEBI" id="CHEBI:57945"/>
        <dbReference type="EC" id="7.1.1.2"/>
    </reaction>
</comment>
<keyword evidence="10" id="KW-0520">NAD</keyword>
<dbReference type="InterPro" id="IPR001694">
    <property type="entry name" value="NADH_UbQ_OxRdtase_su1/FPO"/>
</dbReference>
<evidence type="ECO:0000256" key="7">
    <source>
        <dbReference type="ARBA" id="ARBA00022989"/>
    </source>
</evidence>
<comment type="subcellular location">
    <subcellularLocation>
        <location evidence="10">Mitochondrion inner membrane</location>
        <topology evidence="10">Multi-pass membrane protein</topology>
    </subcellularLocation>
    <subcellularLocation>
        <location evidence="2">Mitochondrion membrane</location>
        <topology evidence="2">Multi-pass membrane protein</topology>
    </subcellularLocation>
</comment>
<dbReference type="InterPro" id="IPR018086">
    <property type="entry name" value="NADH_UbQ_OxRdtase_su1_CS"/>
</dbReference>
<evidence type="ECO:0000256" key="3">
    <source>
        <dbReference type="ARBA" id="ARBA00010535"/>
    </source>
</evidence>
<dbReference type="GO" id="GO:0005743">
    <property type="term" value="C:mitochondrial inner membrane"/>
    <property type="evidence" value="ECO:0007669"/>
    <property type="project" value="UniProtKB-SubCell"/>
</dbReference>
<sequence>MMMSRSLEFFNFISYVLLVVCVLISVAFLTLFERSGLGYIQIRKGPNKVGPLGILQPFADAIKLFTKEGVFPLTSNFLAYYICPVLGLGLSLGVWMIYPGIGDQFDFPLGWLYFLSFIAVSVYAIIGSGWFSNSKYALLGALRAVAQTISYEVCLAMVIIMLMVSVGSFNLGVILNWQEQFLMIFMFLPLSFIWIVIILAETNRTPFDFAEGESELVSGFNIEYGSGGFALIFMAEYGSILFMSSIYALMFLGGSTYLLGLKVAVISFVFIWVRGLLPRYRYDKLMYLAWKILLPFTLNYFILLFGLTFFI</sequence>
<comment type="similarity">
    <text evidence="3 10">Belongs to the complex I subunit 1 family.</text>
</comment>
<reference evidence="13" key="1">
    <citation type="journal article" date="2000" name="Proc. Natl. Acad. Sci. U.S.A.">
        <title>A novel type of RNA editing occurs in the mitochondrial tRNAs of the centipede Lithobius forficatus.</title>
        <authorList>
            <person name="Lavrov D.V."/>
            <person name="Brown W.M."/>
            <person name="Boore J.L."/>
        </authorList>
    </citation>
    <scope>NUCLEOTIDE SEQUENCE</scope>
</reference>
<dbReference type="HAMAP" id="MF_01350">
    <property type="entry name" value="NDH1_NuoH"/>
    <property type="match status" value="1"/>
</dbReference>
<keyword evidence="6 10" id="KW-0812">Transmembrane</keyword>
<feature type="transmembrane region" description="Helical" evidence="12">
    <location>
        <begin position="289"/>
        <end position="310"/>
    </location>
</feature>
<protein>
    <recommendedName>
        <fullName evidence="4 11">NADH-ubiquinone oxidoreductase chain 1</fullName>
        <ecNumber evidence="11">7.1.1.2</ecNumber>
    </recommendedName>
</protein>
<evidence type="ECO:0000256" key="5">
    <source>
        <dbReference type="ARBA" id="ARBA00022448"/>
    </source>
</evidence>
<feature type="transmembrane region" description="Helical" evidence="12">
    <location>
        <begin position="181"/>
        <end position="200"/>
    </location>
</feature>
<geneLocation type="mitochondrion" evidence="13"/>
<organism evidence="13">
    <name type="scientific">Lithobius maqinensis</name>
    <dbReference type="NCBI Taxonomy" id="2250572"/>
    <lineage>
        <taxon>Eukaryota</taxon>
        <taxon>Metazoa</taxon>
        <taxon>Ecdysozoa</taxon>
        <taxon>Arthropoda</taxon>
        <taxon>Myriapoda</taxon>
        <taxon>Chilopoda</taxon>
        <taxon>Pleurostigmophora</taxon>
        <taxon>Lithobiomorpha</taxon>
        <taxon>Lithobiidae</taxon>
        <taxon>Lithobius</taxon>
    </lineage>
</organism>
<evidence type="ECO:0000256" key="11">
    <source>
        <dbReference type="RuleBase" id="RU000473"/>
    </source>
</evidence>
<dbReference type="PANTHER" id="PTHR11432">
    <property type="entry name" value="NADH DEHYDROGENASE SUBUNIT 1"/>
    <property type="match status" value="1"/>
</dbReference>
<proteinExistence type="inferred from homology"/>
<evidence type="ECO:0000256" key="12">
    <source>
        <dbReference type="SAM" id="Phobius"/>
    </source>
</evidence>
<dbReference type="PROSITE" id="PS00668">
    <property type="entry name" value="COMPLEX1_ND1_2"/>
    <property type="match status" value="1"/>
</dbReference>
<name>Q9G3Z6_9MYRI</name>
<feature type="transmembrane region" description="Helical" evidence="12">
    <location>
        <begin position="257"/>
        <end position="277"/>
    </location>
</feature>